<dbReference type="PANTHER" id="PTHR24361">
    <property type="entry name" value="MITOGEN-ACTIVATED KINASE KINASE KINASE"/>
    <property type="match status" value="1"/>
</dbReference>
<protein>
    <recommendedName>
        <fullName evidence="2">Protein kinase domain-containing protein</fullName>
    </recommendedName>
</protein>
<dbReference type="Pfam" id="PF00069">
    <property type="entry name" value="Pkinase"/>
    <property type="match status" value="2"/>
</dbReference>
<reference evidence="3 4" key="1">
    <citation type="submission" date="2024-04" db="EMBL/GenBank/DDBJ databases">
        <title>Tritrichomonas musculus Genome.</title>
        <authorList>
            <person name="Alves-Ferreira E."/>
            <person name="Grigg M."/>
            <person name="Lorenzi H."/>
            <person name="Galac M."/>
        </authorList>
    </citation>
    <scope>NUCLEOTIDE SEQUENCE [LARGE SCALE GENOMIC DNA]</scope>
    <source>
        <strain evidence="3 4">EAF2021</strain>
    </source>
</reference>
<evidence type="ECO:0000256" key="1">
    <source>
        <dbReference type="SAM" id="MobiDB-lite"/>
    </source>
</evidence>
<dbReference type="InterPro" id="IPR011009">
    <property type="entry name" value="Kinase-like_dom_sf"/>
</dbReference>
<dbReference type="InterPro" id="IPR053235">
    <property type="entry name" value="Ser_Thr_kinase"/>
</dbReference>
<sequence>MSCKNILPVYHYIVEENRPPKIKKINQYILISKLGTGYFSKVYLAVKYDENKKSSESEKTKESYFAAKAIHVHQSVQSSADLEREVKMLRKLNHPNIIKFYKLLYAPSTDIAYIIMEWANCGTLQQAISKKIKFDEKTLASIFIQIALALSYLHSTGTVHRDVKPSNILLFSDGTAKLSDFGISHSLESAESVFGTPSYQAPDIFDEVDSKILSKYHSVKNKDGSQFNSLKTHLEQKNLYLHKYNKTHPIYNSGITFHVQKSNISTFSMRNNPKATNEDDIYNEDKDVYVANNSNYKKNVINLNDENNNKKCNSYNDVVKESIDYSYIKEINNEDNSKNNDKFSNKCLNNCCNTAISDKSKTQQSSTESSESVSFDEKESWKNDPKKSDVWSLGISMYQTAFGILPYEGKNMYEIINNINNSDLIIPENNERQYSILFVDLIVKMLKKNPNERISINEVIQHPFFVHFQSAISDKQTDSKSIIICKDREMQKVSFDIKPIQPPKYLTSQVVKIDTIVCPENYSFQRCMKHPLAPNNRYSFIDDNE</sequence>
<keyword evidence="4" id="KW-1185">Reference proteome</keyword>
<feature type="region of interest" description="Disordered" evidence="1">
    <location>
        <begin position="358"/>
        <end position="386"/>
    </location>
</feature>
<dbReference type="EMBL" id="JAPFFF010000056">
    <property type="protein sequence ID" value="KAK8838239.1"/>
    <property type="molecule type" value="Genomic_DNA"/>
</dbReference>
<accession>A0ABR2GWF6</accession>
<dbReference type="Proteomes" id="UP001470230">
    <property type="component" value="Unassembled WGS sequence"/>
</dbReference>
<dbReference type="PROSITE" id="PS50011">
    <property type="entry name" value="PROTEIN_KINASE_DOM"/>
    <property type="match status" value="1"/>
</dbReference>
<name>A0ABR2GWF6_9EUKA</name>
<feature type="compositionally biased region" description="Basic and acidic residues" evidence="1">
    <location>
        <begin position="375"/>
        <end position="386"/>
    </location>
</feature>
<evidence type="ECO:0000259" key="2">
    <source>
        <dbReference type="PROSITE" id="PS50011"/>
    </source>
</evidence>
<evidence type="ECO:0000313" key="4">
    <source>
        <dbReference type="Proteomes" id="UP001470230"/>
    </source>
</evidence>
<feature type="domain" description="Protein kinase" evidence="2">
    <location>
        <begin position="28"/>
        <end position="465"/>
    </location>
</feature>
<evidence type="ECO:0000313" key="3">
    <source>
        <dbReference type="EMBL" id="KAK8838239.1"/>
    </source>
</evidence>
<organism evidence="3 4">
    <name type="scientific">Tritrichomonas musculus</name>
    <dbReference type="NCBI Taxonomy" id="1915356"/>
    <lineage>
        <taxon>Eukaryota</taxon>
        <taxon>Metamonada</taxon>
        <taxon>Parabasalia</taxon>
        <taxon>Tritrichomonadida</taxon>
        <taxon>Tritrichomonadidae</taxon>
        <taxon>Tritrichomonas</taxon>
    </lineage>
</organism>
<proteinExistence type="predicted"/>
<dbReference type="InterPro" id="IPR000719">
    <property type="entry name" value="Prot_kinase_dom"/>
</dbReference>
<gene>
    <name evidence="3" type="ORF">M9Y10_035659</name>
</gene>
<dbReference type="SUPFAM" id="SSF56112">
    <property type="entry name" value="Protein kinase-like (PK-like)"/>
    <property type="match status" value="2"/>
</dbReference>
<comment type="caution">
    <text evidence="3">The sequence shown here is derived from an EMBL/GenBank/DDBJ whole genome shotgun (WGS) entry which is preliminary data.</text>
</comment>
<feature type="compositionally biased region" description="Low complexity" evidence="1">
    <location>
        <begin position="362"/>
        <end position="373"/>
    </location>
</feature>
<dbReference type="Gene3D" id="1.10.510.10">
    <property type="entry name" value="Transferase(Phosphotransferase) domain 1"/>
    <property type="match status" value="2"/>
</dbReference>
<dbReference type="SMART" id="SM00220">
    <property type="entry name" value="S_TKc"/>
    <property type="match status" value="1"/>
</dbReference>